<dbReference type="PANTHER" id="PTHR23403">
    <property type="entry name" value="TREHALASE"/>
    <property type="match status" value="1"/>
</dbReference>
<accession>F1KU66</accession>
<evidence type="ECO:0000256" key="2">
    <source>
        <dbReference type="ARBA" id="ARBA00012757"/>
    </source>
</evidence>
<feature type="compositionally biased region" description="Acidic residues" evidence="7">
    <location>
        <begin position="666"/>
        <end position="677"/>
    </location>
</feature>
<feature type="compositionally biased region" description="Low complexity" evidence="7">
    <location>
        <begin position="682"/>
        <end position="694"/>
    </location>
</feature>
<dbReference type="GO" id="GO:0005993">
    <property type="term" value="P:trehalose catabolic process"/>
    <property type="evidence" value="ECO:0007669"/>
    <property type="project" value="TreeGrafter"/>
</dbReference>
<evidence type="ECO:0000256" key="3">
    <source>
        <dbReference type="ARBA" id="ARBA00019905"/>
    </source>
</evidence>
<evidence type="ECO:0000256" key="4">
    <source>
        <dbReference type="ARBA" id="ARBA00022801"/>
    </source>
</evidence>
<dbReference type="SUPFAM" id="SSF48208">
    <property type="entry name" value="Six-hairpin glycosidases"/>
    <property type="match status" value="1"/>
</dbReference>
<organism evidence="8">
    <name type="scientific">Ascaris suum</name>
    <name type="common">Pig roundworm</name>
    <name type="synonym">Ascaris lumbricoides</name>
    <dbReference type="NCBI Taxonomy" id="6253"/>
    <lineage>
        <taxon>Eukaryota</taxon>
        <taxon>Metazoa</taxon>
        <taxon>Ecdysozoa</taxon>
        <taxon>Nematoda</taxon>
        <taxon>Chromadorea</taxon>
        <taxon>Rhabditida</taxon>
        <taxon>Spirurina</taxon>
        <taxon>Ascaridomorpha</taxon>
        <taxon>Ascaridoidea</taxon>
        <taxon>Ascarididae</taxon>
        <taxon>Ascaris</taxon>
    </lineage>
</organism>
<dbReference type="EMBL" id="JI165935">
    <property type="protein sequence ID" value="ADY41420.1"/>
    <property type="molecule type" value="mRNA"/>
</dbReference>
<reference evidence="8" key="1">
    <citation type="journal article" date="2011" name="Genome Res.">
        <title>Deep small RNA sequencing from the nematode Ascaris reveals conservation, functional diversification, and novel developmental profiles.</title>
        <authorList>
            <person name="Wang J."/>
            <person name="Czech B."/>
            <person name="Crunk A."/>
            <person name="Wallace A."/>
            <person name="Mitreva M."/>
            <person name="Hannon G.J."/>
            <person name="Davis R.E."/>
        </authorList>
    </citation>
    <scope>NUCLEOTIDE SEQUENCE</scope>
</reference>
<dbReference type="PANTHER" id="PTHR23403:SF24">
    <property type="entry name" value="TREHALASE"/>
    <property type="match status" value="1"/>
</dbReference>
<dbReference type="InterPro" id="IPR012341">
    <property type="entry name" value="6hp_glycosidase-like_sf"/>
</dbReference>
<evidence type="ECO:0000313" key="8">
    <source>
        <dbReference type="EMBL" id="ADY41420.1"/>
    </source>
</evidence>
<sequence length="694" mass="78005">MLPICERLVEVGQLGGARSASRWLYSQPRVVKKLQSYPYVCCEAVVSRSLSPPHSGVPSSSSPLLLDRLGVARLGQPPTFSGQSVDEGFQQGDITIPLFDLTQQSTTTASENIVDTHRVISQNNNMVIKGQPLNMKQQIYCGGSLLDAVQKARIFQDCKHFVDMPLKADAESTLSAWQALVSSGHLDEASLRQFVTNYFDEPGGELDDFRPMDFDPEYKKFDAISCPSYRQWAKELHRKWPTLCRKVSDRVLADPNRYSLIALPKPFVVPGGRFREMYYWDSFFTIKGLLASGMHETVRGMIENMGHLIDEFGYVPNGNRVYYLNRSQPPLLTWCLAAYYEATGDKEFLLTGARWFERELEFFQNRRSIQLAGVASPLYRYCVVVDGPRPESYREDMECAEHIQDPFEKQRLWGDIAAAAESGRDFSSRWFSRDGPAAGKMGSTRTSSILPVDLNAIICGNWRLMADMYDAMDDHSSAENCRHNFDAMRHAIHQVFWNEECGCWFDFDIVSGRHVADYMDTNFFPLFTGCTHDGFDPSKVVSYLCNTGVLSYPGGLPSSLIASGQQWDFPNAWAPTTWVIIQGLRASGQQALARQIAEKWIRKNYDTWISSGGRMFEKYNVASTCVNAAGGGGEYEVQEGFGWTNGVILDLLLTYGPDLSFSVEDSVDSAYESETESESERTSTPTPEAEACRM</sequence>
<evidence type="ECO:0000256" key="5">
    <source>
        <dbReference type="ARBA" id="ARBA00023295"/>
    </source>
</evidence>
<evidence type="ECO:0000256" key="7">
    <source>
        <dbReference type="SAM" id="MobiDB-lite"/>
    </source>
</evidence>
<dbReference type="EC" id="3.2.1.28" evidence="2 6"/>
<dbReference type="InterPro" id="IPR008928">
    <property type="entry name" value="6-hairpin_glycosidase_sf"/>
</dbReference>
<comment type="similarity">
    <text evidence="1 6">Belongs to the glycosyl hydrolase 37 family.</text>
</comment>
<protein>
    <recommendedName>
        <fullName evidence="3 6">Trehalase</fullName>
        <ecNumber evidence="2 6">3.2.1.28</ecNumber>
    </recommendedName>
    <alternativeName>
        <fullName evidence="6">Alpha-trehalose glucohydrolase</fullName>
    </alternativeName>
</protein>
<keyword evidence="5 6" id="KW-0326">Glycosidase</keyword>
<dbReference type="Gene3D" id="1.50.10.10">
    <property type="match status" value="1"/>
</dbReference>
<dbReference type="GO" id="GO:0004555">
    <property type="term" value="F:alpha,alpha-trehalase activity"/>
    <property type="evidence" value="ECO:0007669"/>
    <property type="project" value="UniProtKB-EC"/>
</dbReference>
<dbReference type="AlphaFoldDB" id="F1KU66"/>
<keyword evidence="4 6" id="KW-0378">Hydrolase</keyword>
<proteinExistence type="evidence at transcript level"/>
<name>F1KU66_ASCSU</name>
<comment type="catalytic activity">
    <reaction evidence="6">
        <text>alpha,alpha-trehalose + H2O = alpha-D-glucose + beta-D-glucose</text>
        <dbReference type="Rhea" id="RHEA:32675"/>
        <dbReference type="ChEBI" id="CHEBI:15377"/>
        <dbReference type="ChEBI" id="CHEBI:15903"/>
        <dbReference type="ChEBI" id="CHEBI:16551"/>
        <dbReference type="ChEBI" id="CHEBI:17925"/>
        <dbReference type="EC" id="3.2.1.28"/>
    </reaction>
</comment>
<dbReference type="PROSITE" id="PS00928">
    <property type="entry name" value="TREHALASE_2"/>
    <property type="match status" value="1"/>
</dbReference>
<evidence type="ECO:0000256" key="6">
    <source>
        <dbReference type="RuleBase" id="RU361180"/>
    </source>
</evidence>
<dbReference type="Pfam" id="PF01204">
    <property type="entry name" value="Trehalase"/>
    <property type="match status" value="1"/>
</dbReference>
<evidence type="ECO:0000256" key="1">
    <source>
        <dbReference type="ARBA" id="ARBA00005615"/>
    </source>
</evidence>
<dbReference type="PRINTS" id="PR00744">
    <property type="entry name" value="GLHYDRLASE37"/>
</dbReference>
<dbReference type="InterPro" id="IPR001661">
    <property type="entry name" value="Glyco_hydro_37"/>
</dbReference>
<dbReference type="InterPro" id="IPR018232">
    <property type="entry name" value="Glyco_hydro_37_CS"/>
</dbReference>
<feature type="region of interest" description="Disordered" evidence="7">
    <location>
        <begin position="666"/>
        <end position="694"/>
    </location>
</feature>